<dbReference type="AlphaFoldDB" id="A0A8H7UB05"/>
<sequence length="359" mass="39707">MIKEESCDTMPDNENTASSTKPSEEDGQSSKQPAIDDQSDRASSLISIDSEEIVDKSGRSRFNRVYRHTDAQFVVYIVVNICTPRLTYLLSSSSETVTEIQQDDGANLSLDSFQHVSPDQPEIAEAIDTSESKGSDETLENVSIEALCNAEPPSSTELPDESAHTVVADKSNSSSQLELKNEHITTFTEAQPDTQNNGQKQQLGKPEPVTEVAAAADENIGTQNDTPKNKSDLQTADLSEKEHRLQALRTLVGNHQRATSCVDANSMFDNSQQSFKQHRKRKMSIRRLSDAFTKTKFPSASEFTTSASVQEVPQDKRRFSDMLGSPKQTRQLLRKKSSMLLSRIRSSFPNAKKDAQPAC</sequence>
<accession>A0A8H7UB05</accession>
<organism evidence="2 3">
    <name type="scientific">Mortierella isabellina</name>
    <name type="common">Filamentous fungus</name>
    <name type="synonym">Umbelopsis isabellina</name>
    <dbReference type="NCBI Taxonomy" id="91625"/>
    <lineage>
        <taxon>Eukaryota</taxon>
        <taxon>Fungi</taxon>
        <taxon>Fungi incertae sedis</taxon>
        <taxon>Mucoromycota</taxon>
        <taxon>Mucoromycotina</taxon>
        <taxon>Umbelopsidomycetes</taxon>
        <taxon>Umbelopsidales</taxon>
        <taxon>Umbelopsidaceae</taxon>
        <taxon>Umbelopsis</taxon>
    </lineage>
</organism>
<keyword evidence="3" id="KW-1185">Reference proteome</keyword>
<dbReference type="Proteomes" id="UP000654370">
    <property type="component" value="Unassembled WGS sequence"/>
</dbReference>
<comment type="caution">
    <text evidence="2">The sequence shown here is derived from an EMBL/GenBank/DDBJ whole genome shotgun (WGS) entry which is preliminary data.</text>
</comment>
<evidence type="ECO:0000256" key="1">
    <source>
        <dbReference type="SAM" id="MobiDB-lite"/>
    </source>
</evidence>
<gene>
    <name evidence="2" type="ORF">INT43_005999</name>
</gene>
<protein>
    <submittedName>
        <fullName evidence="2">Uncharacterized protein</fullName>
    </submittedName>
</protein>
<evidence type="ECO:0000313" key="3">
    <source>
        <dbReference type="Proteomes" id="UP000654370"/>
    </source>
</evidence>
<feature type="compositionally biased region" description="Polar residues" evidence="1">
    <location>
        <begin position="12"/>
        <end position="21"/>
    </location>
</feature>
<feature type="region of interest" description="Disordered" evidence="1">
    <location>
        <begin position="150"/>
        <end position="209"/>
    </location>
</feature>
<reference evidence="2" key="1">
    <citation type="submission" date="2020-12" db="EMBL/GenBank/DDBJ databases">
        <title>Metabolic potential, ecology and presence of endohyphal bacteria is reflected in genomic diversity of Mucoromycotina.</title>
        <authorList>
            <person name="Muszewska A."/>
            <person name="Okrasinska A."/>
            <person name="Steczkiewicz K."/>
            <person name="Drgas O."/>
            <person name="Orlowska M."/>
            <person name="Perlinska-Lenart U."/>
            <person name="Aleksandrzak-Piekarczyk T."/>
            <person name="Szatraj K."/>
            <person name="Zielenkiewicz U."/>
            <person name="Pilsyk S."/>
            <person name="Malc E."/>
            <person name="Mieczkowski P."/>
            <person name="Kruszewska J.S."/>
            <person name="Biernat P."/>
            <person name="Pawlowska J."/>
        </authorList>
    </citation>
    <scope>NUCLEOTIDE SEQUENCE</scope>
    <source>
        <strain evidence="2">WA0000067209</strain>
    </source>
</reference>
<dbReference type="OrthoDB" id="10410178at2759"/>
<proteinExistence type="predicted"/>
<name>A0A8H7UB05_MORIS</name>
<evidence type="ECO:0000313" key="2">
    <source>
        <dbReference type="EMBL" id="KAG2174937.1"/>
    </source>
</evidence>
<feature type="region of interest" description="Disordered" evidence="1">
    <location>
        <begin position="1"/>
        <end position="44"/>
    </location>
</feature>
<dbReference type="EMBL" id="JAEPQZ010000012">
    <property type="protein sequence ID" value="KAG2174937.1"/>
    <property type="molecule type" value="Genomic_DNA"/>
</dbReference>
<feature type="compositionally biased region" description="Polar residues" evidence="1">
    <location>
        <begin position="170"/>
        <end position="202"/>
    </location>
</feature>